<dbReference type="InterPro" id="IPR016053">
    <property type="entry name" value="Haem_Oase-like"/>
</dbReference>
<dbReference type="STRING" id="420404.SAMN05421793_11069"/>
<dbReference type="GO" id="GO:0004392">
    <property type="term" value="F:heme oxygenase (decyclizing) activity"/>
    <property type="evidence" value="ECO:0007669"/>
    <property type="project" value="InterPro"/>
</dbReference>
<organism evidence="1 2">
    <name type="scientific">Epilithonimonas hominis</name>
    <dbReference type="NCBI Taxonomy" id="420404"/>
    <lineage>
        <taxon>Bacteria</taxon>
        <taxon>Pseudomonadati</taxon>
        <taxon>Bacteroidota</taxon>
        <taxon>Flavobacteriia</taxon>
        <taxon>Flavobacteriales</taxon>
        <taxon>Weeksellaceae</taxon>
        <taxon>Chryseobacterium group</taxon>
        <taxon>Epilithonimonas</taxon>
    </lineage>
</organism>
<dbReference type="Proteomes" id="UP000198555">
    <property type="component" value="Unassembled WGS sequence"/>
</dbReference>
<sequence>MISLILKEETKQEHDKTEESLQSNKIFDKSYTLENYKNLLIHNYFLVSKYEPQVNKFLHKYPELKLDTRRKILAITSDLNNLNVDINNDSIAHNLDNEAEAFGALYVMEGSTLGGNVIMKQLRKNPAFEDITFNYFGIYGDKTGLMWQEFKAFLDERISEKDYESCITGARKAYRILA</sequence>
<proteinExistence type="predicted"/>
<evidence type="ECO:0000313" key="2">
    <source>
        <dbReference type="Proteomes" id="UP000198555"/>
    </source>
</evidence>
<dbReference type="CDD" id="cd19166">
    <property type="entry name" value="HemeO-bac"/>
    <property type="match status" value="1"/>
</dbReference>
<dbReference type="AlphaFoldDB" id="A0A1H6IXG9"/>
<gene>
    <name evidence="1" type="ORF">SAMN05421793_11069</name>
</gene>
<keyword evidence="2" id="KW-1185">Reference proteome</keyword>
<dbReference type="Pfam" id="PF01126">
    <property type="entry name" value="Heme_oxygenase"/>
    <property type="match status" value="1"/>
</dbReference>
<dbReference type="InterPro" id="IPR016084">
    <property type="entry name" value="Haem_Oase-like_multi-hlx"/>
</dbReference>
<reference evidence="2" key="1">
    <citation type="submission" date="2016-10" db="EMBL/GenBank/DDBJ databases">
        <authorList>
            <person name="Varghese N."/>
            <person name="Submissions S."/>
        </authorList>
    </citation>
    <scope>NUCLEOTIDE SEQUENCE [LARGE SCALE GENOMIC DNA]</scope>
    <source>
        <strain evidence="2">DSM 19326</strain>
    </source>
</reference>
<dbReference type="Gene3D" id="1.20.910.10">
    <property type="entry name" value="Heme oxygenase-like"/>
    <property type="match status" value="1"/>
</dbReference>
<dbReference type="RefSeq" id="WP_089769174.1">
    <property type="nucleotide sequence ID" value="NZ_FNWX01000010.1"/>
</dbReference>
<protein>
    <submittedName>
        <fullName evidence="1">Heme oxygenase</fullName>
    </submittedName>
</protein>
<dbReference type="EMBL" id="FNWX01000010">
    <property type="protein sequence ID" value="SEH54109.1"/>
    <property type="molecule type" value="Genomic_DNA"/>
</dbReference>
<name>A0A1H6IXG9_9FLAO</name>
<accession>A0A1H6IXG9</accession>
<evidence type="ECO:0000313" key="1">
    <source>
        <dbReference type="EMBL" id="SEH54109.1"/>
    </source>
</evidence>
<dbReference type="SUPFAM" id="SSF48613">
    <property type="entry name" value="Heme oxygenase-like"/>
    <property type="match status" value="1"/>
</dbReference>
<dbReference type="GO" id="GO:0006788">
    <property type="term" value="P:heme oxidation"/>
    <property type="evidence" value="ECO:0007669"/>
    <property type="project" value="InterPro"/>
</dbReference>